<dbReference type="OrthoDB" id="9803889at2"/>
<reference evidence="15 16" key="1">
    <citation type="submission" date="2016-10" db="EMBL/GenBank/DDBJ databases">
        <authorList>
            <person name="de Groot N.N."/>
        </authorList>
    </citation>
    <scope>NUCLEOTIDE SEQUENCE [LARGE SCALE GENOMIC DNA]</scope>
    <source>
        <strain evidence="15 16">DSM 2872</strain>
    </source>
</reference>
<keyword evidence="7 12" id="KW-0227">DNA damage</keyword>
<evidence type="ECO:0000256" key="13">
    <source>
        <dbReference type="RuleBase" id="RU000578"/>
    </source>
</evidence>
<evidence type="ECO:0000256" key="12">
    <source>
        <dbReference type="HAMAP-Rule" id="MF_00365"/>
    </source>
</evidence>
<evidence type="ECO:0000256" key="9">
    <source>
        <dbReference type="ARBA" id="ARBA00023125"/>
    </source>
</evidence>
<organism evidence="15 16">
    <name type="scientific">Selenomonas ruminantium</name>
    <dbReference type="NCBI Taxonomy" id="971"/>
    <lineage>
        <taxon>Bacteria</taxon>
        <taxon>Bacillati</taxon>
        <taxon>Bacillota</taxon>
        <taxon>Negativicutes</taxon>
        <taxon>Selenomonadales</taxon>
        <taxon>Selenomonadaceae</taxon>
        <taxon>Selenomonas</taxon>
    </lineage>
</organism>
<dbReference type="GO" id="GO:0006260">
    <property type="term" value="P:DNA replication"/>
    <property type="evidence" value="ECO:0007669"/>
    <property type="project" value="UniProtKB-UniRule"/>
</dbReference>
<dbReference type="PANTHER" id="PTHR32182:SF0">
    <property type="entry name" value="DNA REPLICATION AND REPAIR PROTEIN RECF"/>
    <property type="match status" value="1"/>
</dbReference>
<evidence type="ECO:0000313" key="16">
    <source>
        <dbReference type="Proteomes" id="UP000183469"/>
    </source>
</evidence>
<dbReference type="InterPro" id="IPR003395">
    <property type="entry name" value="RecF/RecN/SMC_N"/>
</dbReference>
<proteinExistence type="inferred from homology"/>
<gene>
    <name evidence="12" type="primary">recF</name>
    <name evidence="15" type="ORF">SAMN05660648_01201</name>
</gene>
<feature type="domain" description="RecF/RecN/SMC N-terminal" evidence="14">
    <location>
        <begin position="3"/>
        <end position="349"/>
    </location>
</feature>
<keyword evidence="4 12" id="KW-0963">Cytoplasm</keyword>
<dbReference type="AlphaFoldDB" id="A0A1H3WW09"/>
<keyword evidence="5 12" id="KW-0235">DNA replication</keyword>
<evidence type="ECO:0000256" key="3">
    <source>
        <dbReference type="ARBA" id="ARBA00020170"/>
    </source>
</evidence>
<keyword evidence="9 12" id="KW-0238">DNA-binding</keyword>
<dbReference type="PROSITE" id="PS00618">
    <property type="entry name" value="RECF_2"/>
    <property type="match status" value="1"/>
</dbReference>
<dbReference type="GO" id="GO:0005524">
    <property type="term" value="F:ATP binding"/>
    <property type="evidence" value="ECO:0007669"/>
    <property type="project" value="UniProtKB-UniRule"/>
</dbReference>
<evidence type="ECO:0000256" key="4">
    <source>
        <dbReference type="ARBA" id="ARBA00022490"/>
    </source>
</evidence>
<dbReference type="InterPro" id="IPR042174">
    <property type="entry name" value="RecF_2"/>
</dbReference>
<dbReference type="CDD" id="cd03242">
    <property type="entry name" value="ABC_RecF"/>
    <property type="match status" value="1"/>
</dbReference>
<dbReference type="Pfam" id="PF02463">
    <property type="entry name" value="SMC_N"/>
    <property type="match status" value="1"/>
</dbReference>
<protein>
    <recommendedName>
        <fullName evidence="3 12">DNA replication and repair protein RecF</fullName>
    </recommendedName>
</protein>
<dbReference type="Proteomes" id="UP000183469">
    <property type="component" value="Unassembled WGS sequence"/>
</dbReference>
<evidence type="ECO:0000256" key="6">
    <source>
        <dbReference type="ARBA" id="ARBA00022741"/>
    </source>
</evidence>
<dbReference type="SUPFAM" id="SSF52540">
    <property type="entry name" value="P-loop containing nucleoside triphosphate hydrolases"/>
    <property type="match status" value="1"/>
</dbReference>
<evidence type="ECO:0000256" key="8">
    <source>
        <dbReference type="ARBA" id="ARBA00022840"/>
    </source>
</evidence>
<comment type="similarity">
    <text evidence="2 12 13">Belongs to the RecF family.</text>
</comment>
<keyword evidence="10 12" id="KW-0234">DNA repair</keyword>
<evidence type="ECO:0000256" key="2">
    <source>
        <dbReference type="ARBA" id="ARBA00008016"/>
    </source>
</evidence>
<name>A0A1H3WW09_SELRU</name>
<evidence type="ECO:0000256" key="5">
    <source>
        <dbReference type="ARBA" id="ARBA00022705"/>
    </source>
</evidence>
<dbReference type="Gene3D" id="3.40.50.300">
    <property type="entry name" value="P-loop containing nucleotide triphosphate hydrolases"/>
    <property type="match status" value="1"/>
</dbReference>
<dbReference type="GO" id="GO:0000731">
    <property type="term" value="P:DNA synthesis involved in DNA repair"/>
    <property type="evidence" value="ECO:0007669"/>
    <property type="project" value="TreeGrafter"/>
</dbReference>
<dbReference type="GO" id="GO:0005737">
    <property type="term" value="C:cytoplasm"/>
    <property type="evidence" value="ECO:0007669"/>
    <property type="project" value="UniProtKB-SubCell"/>
</dbReference>
<accession>A0A1H3WW09</accession>
<evidence type="ECO:0000256" key="11">
    <source>
        <dbReference type="ARBA" id="ARBA00023236"/>
    </source>
</evidence>
<comment type="function">
    <text evidence="12 13">The RecF protein is involved in DNA metabolism; it is required for DNA replication and normal SOS inducibility. RecF binds preferentially to single-stranded, linear DNA. It also seems to bind ATP.</text>
</comment>
<feature type="binding site" evidence="12">
    <location>
        <begin position="30"/>
        <end position="37"/>
    </location>
    <ligand>
        <name>ATP</name>
        <dbReference type="ChEBI" id="CHEBI:30616"/>
    </ligand>
</feature>
<dbReference type="GO" id="GO:0003697">
    <property type="term" value="F:single-stranded DNA binding"/>
    <property type="evidence" value="ECO:0007669"/>
    <property type="project" value="UniProtKB-UniRule"/>
</dbReference>
<dbReference type="PANTHER" id="PTHR32182">
    <property type="entry name" value="DNA REPLICATION AND REPAIR PROTEIN RECF"/>
    <property type="match status" value="1"/>
</dbReference>
<evidence type="ECO:0000259" key="14">
    <source>
        <dbReference type="Pfam" id="PF02463"/>
    </source>
</evidence>
<dbReference type="EMBL" id="FNQG01000004">
    <property type="protein sequence ID" value="SDZ90941.1"/>
    <property type="molecule type" value="Genomic_DNA"/>
</dbReference>
<keyword evidence="8 12" id="KW-0067">ATP-binding</keyword>
<keyword evidence="6 12" id="KW-0547">Nucleotide-binding</keyword>
<dbReference type="InterPro" id="IPR001238">
    <property type="entry name" value="DNA-binding_RecF"/>
</dbReference>
<dbReference type="PROSITE" id="PS00617">
    <property type="entry name" value="RECF_1"/>
    <property type="match status" value="1"/>
</dbReference>
<evidence type="ECO:0000256" key="7">
    <source>
        <dbReference type="ARBA" id="ARBA00022763"/>
    </source>
</evidence>
<dbReference type="InterPro" id="IPR027417">
    <property type="entry name" value="P-loop_NTPase"/>
</dbReference>
<evidence type="ECO:0000313" key="15">
    <source>
        <dbReference type="EMBL" id="SDZ90941.1"/>
    </source>
</evidence>
<evidence type="ECO:0000256" key="1">
    <source>
        <dbReference type="ARBA" id="ARBA00004496"/>
    </source>
</evidence>
<dbReference type="RefSeq" id="WP_074671583.1">
    <property type="nucleotide sequence ID" value="NZ_FNQG01000004.1"/>
</dbReference>
<comment type="subcellular location">
    <subcellularLocation>
        <location evidence="1 12 13">Cytoplasm</location>
    </subcellularLocation>
</comment>
<evidence type="ECO:0000256" key="10">
    <source>
        <dbReference type="ARBA" id="ARBA00023204"/>
    </source>
</evidence>
<dbReference type="GO" id="GO:0009432">
    <property type="term" value="P:SOS response"/>
    <property type="evidence" value="ECO:0007669"/>
    <property type="project" value="UniProtKB-UniRule"/>
</dbReference>
<dbReference type="HAMAP" id="MF_00365">
    <property type="entry name" value="RecF"/>
    <property type="match status" value="1"/>
</dbReference>
<sequence>MNIYSLKLKDYRNYSELKLTFDPNINVFLGQNAQGKTNIIEAVYYASLGRSHRTNTDNDLIRWEQPGALVQLGFTRLGVENKLEFQFSREKRRRILLNDHPIRPKELVGSLNTVLFSPEDLFLIKGAPALRRRFLDGEISQASPAYYHELAKYSKIITQRNNLLKKIRERKAGTEMLELWDAQLVDSAVKITLKRLEAVKKLNMLANLMQRRISGNLENLAIAYEIHGADGDNVTSDLHSWYNKELASHREIDIIRGSTGRGPHLDDIILTVNGINLRSFGSQGQQRTGVLSLKLAELEFLRSETGEYPVLLLDDVMSELDASRRSQLMEFIRRERIQTMITATDSAYFPAERIGTYYQVTAGRITR</sequence>
<dbReference type="GO" id="GO:0006302">
    <property type="term" value="P:double-strand break repair"/>
    <property type="evidence" value="ECO:0007669"/>
    <property type="project" value="TreeGrafter"/>
</dbReference>
<dbReference type="Gene3D" id="1.20.1050.90">
    <property type="entry name" value="RecF/RecN/SMC, N-terminal domain"/>
    <property type="match status" value="1"/>
</dbReference>
<dbReference type="NCBIfam" id="TIGR00611">
    <property type="entry name" value="recf"/>
    <property type="match status" value="1"/>
</dbReference>
<dbReference type="InterPro" id="IPR018078">
    <property type="entry name" value="DNA-binding_RecF_CS"/>
</dbReference>
<keyword evidence="11 12" id="KW-0742">SOS response</keyword>